<feature type="transmembrane region" description="Helical" evidence="7">
    <location>
        <begin position="128"/>
        <end position="148"/>
    </location>
</feature>
<feature type="binding site" evidence="7">
    <location>
        <position position="138"/>
    </location>
    <ligand>
        <name>a 1,2-diacyl-sn-glycero-3-phospho-(1'-sn-glycerol)</name>
        <dbReference type="ChEBI" id="CHEBI:64716"/>
    </ligand>
</feature>
<comment type="pathway">
    <text evidence="7">Protein modification; lipoprotein biosynthesis (diacylglyceryl transfer).</text>
</comment>
<dbReference type="PANTHER" id="PTHR30589:SF0">
    <property type="entry name" value="PHOSPHATIDYLGLYCEROL--PROLIPOPROTEIN DIACYLGLYCERYL TRANSFERASE"/>
    <property type="match status" value="1"/>
</dbReference>
<feature type="transmembrane region" description="Helical" evidence="7">
    <location>
        <begin position="49"/>
        <end position="67"/>
    </location>
</feature>
<dbReference type="PANTHER" id="PTHR30589">
    <property type="entry name" value="PROLIPOPROTEIN DIACYLGLYCERYL TRANSFERASE"/>
    <property type="match status" value="1"/>
</dbReference>
<keyword evidence="4 7" id="KW-0812">Transmembrane</keyword>
<dbReference type="GO" id="GO:0042158">
    <property type="term" value="P:lipoprotein biosynthetic process"/>
    <property type="evidence" value="ECO:0007669"/>
    <property type="project" value="UniProtKB-UniRule"/>
</dbReference>
<dbReference type="STRING" id="1619044.UY92_C0011G0055"/>
<evidence type="ECO:0000313" key="8">
    <source>
        <dbReference type="EMBL" id="KKW42033.1"/>
    </source>
</evidence>
<comment type="function">
    <text evidence="7">Catalyzes the transfer of the diacylglyceryl group from phosphatidylglycerol to the sulfhydryl group of the N-terminal cysteine of a prolipoprotein, the first step in the formation of mature lipoproteins.</text>
</comment>
<evidence type="ECO:0000256" key="4">
    <source>
        <dbReference type="ARBA" id="ARBA00022692"/>
    </source>
</evidence>
<keyword evidence="8" id="KW-0449">Lipoprotein</keyword>
<dbReference type="GO" id="GO:0008961">
    <property type="term" value="F:phosphatidylglycerol-prolipoprotein diacylglyceryl transferase activity"/>
    <property type="evidence" value="ECO:0007669"/>
    <property type="project" value="UniProtKB-UniRule"/>
</dbReference>
<keyword evidence="3 7" id="KW-0808">Transferase</keyword>
<accession>A0A0G1YEY7</accession>
<feature type="transmembrane region" description="Helical" evidence="7">
    <location>
        <begin position="168"/>
        <end position="186"/>
    </location>
</feature>
<dbReference type="UniPathway" id="UPA00664"/>
<protein>
    <recommendedName>
        <fullName evidence="7">Phosphatidylglycerol--prolipoprotein diacylglyceryl transferase</fullName>
        <ecNumber evidence="7">2.5.1.145</ecNumber>
    </recommendedName>
</protein>
<evidence type="ECO:0000256" key="1">
    <source>
        <dbReference type="ARBA" id="ARBA00007150"/>
    </source>
</evidence>
<evidence type="ECO:0000256" key="6">
    <source>
        <dbReference type="ARBA" id="ARBA00023136"/>
    </source>
</evidence>
<feature type="transmembrane region" description="Helical" evidence="7">
    <location>
        <begin position="87"/>
        <end position="108"/>
    </location>
</feature>
<keyword evidence="2 7" id="KW-1003">Cell membrane</keyword>
<comment type="subcellular location">
    <subcellularLocation>
        <location evidence="7">Cell membrane</location>
        <topology evidence="7">Multi-pass membrane protein</topology>
    </subcellularLocation>
</comment>
<feature type="transmembrane region" description="Helical" evidence="7">
    <location>
        <begin position="231"/>
        <end position="248"/>
    </location>
</feature>
<dbReference type="EMBL" id="LCRX01000011">
    <property type="protein sequence ID" value="KKW42033.1"/>
    <property type="molecule type" value="Genomic_DNA"/>
</dbReference>
<dbReference type="Proteomes" id="UP000033870">
    <property type="component" value="Unassembled WGS sequence"/>
</dbReference>
<proteinExistence type="inferred from homology"/>
<evidence type="ECO:0000256" key="5">
    <source>
        <dbReference type="ARBA" id="ARBA00022989"/>
    </source>
</evidence>
<evidence type="ECO:0000256" key="2">
    <source>
        <dbReference type="ARBA" id="ARBA00022475"/>
    </source>
</evidence>
<evidence type="ECO:0000256" key="3">
    <source>
        <dbReference type="ARBA" id="ARBA00022679"/>
    </source>
</evidence>
<comment type="caution">
    <text evidence="8">The sequence shown here is derived from an EMBL/GenBank/DDBJ whole genome shotgun (WGS) entry which is preliminary data.</text>
</comment>
<feature type="transmembrane region" description="Helical" evidence="7">
    <location>
        <begin position="20"/>
        <end position="37"/>
    </location>
</feature>
<comment type="catalytic activity">
    <reaction evidence="7">
        <text>L-cysteinyl-[prolipoprotein] + a 1,2-diacyl-sn-glycero-3-phospho-(1'-sn-glycerol) = an S-1,2-diacyl-sn-glyceryl-L-cysteinyl-[prolipoprotein] + sn-glycerol 1-phosphate + H(+)</text>
        <dbReference type="Rhea" id="RHEA:56712"/>
        <dbReference type="Rhea" id="RHEA-COMP:14679"/>
        <dbReference type="Rhea" id="RHEA-COMP:14680"/>
        <dbReference type="ChEBI" id="CHEBI:15378"/>
        <dbReference type="ChEBI" id="CHEBI:29950"/>
        <dbReference type="ChEBI" id="CHEBI:57685"/>
        <dbReference type="ChEBI" id="CHEBI:64716"/>
        <dbReference type="ChEBI" id="CHEBI:140658"/>
        <dbReference type="EC" id="2.5.1.145"/>
    </reaction>
</comment>
<dbReference type="Pfam" id="PF01790">
    <property type="entry name" value="LGT"/>
    <property type="match status" value="1"/>
</dbReference>
<evidence type="ECO:0000256" key="7">
    <source>
        <dbReference type="HAMAP-Rule" id="MF_01147"/>
    </source>
</evidence>
<dbReference type="EC" id="2.5.1.145" evidence="7"/>
<sequence length="254" mass="28828">MFPWFQYTVIYLGPIPIRVWGLFVAAGMLVALTIIYRRGRRLGMNGEHLLDHALWMIVLGIIFARLFHVFFYEPAYFLAQPAEMVKIWHGGLSSYGGFLGAVLGFLWYAKRRGVGKTSWIKIADLMSFAALFGWIVGRLGCVMIHDHLGRPCNCWLAIQTPDGPRLEMSILEILGLLPLAAVFVIARQQKKPDGWFLGVMLVYYGLLRFTLDFYRAVDLPNSDARYLGLTPAQYFSIIMAGFGISLLLKIRQKT</sequence>
<comment type="similarity">
    <text evidence="1 7">Belongs to the Lgt family.</text>
</comment>
<dbReference type="GO" id="GO:0005886">
    <property type="term" value="C:plasma membrane"/>
    <property type="evidence" value="ECO:0007669"/>
    <property type="project" value="UniProtKB-SubCell"/>
</dbReference>
<dbReference type="InterPro" id="IPR001640">
    <property type="entry name" value="Lgt"/>
</dbReference>
<dbReference type="HAMAP" id="MF_01147">
    <property type="entry name" value="Lgt"/>
    <property type="match status" value="1"/>
</dbReference>
<organism evidence="8 9">
    <name type="scientific">Candidatus Magasanikbacteria bacterium GW2011_GWA2_56_11</name>
    <dbReference type="NCBI Taxonomy" id="1619044"/>
    <lineage>
        <taxon>Bacteria</taxon>
        <taxon>Candidatus Magasanikiibacteriota</taxon>
    </lineage>
</organism>
<keyword evidence="5 7" id="KW-1133">Transmembrane helix</keyword>
<gene>
    <name evidence="7" type="primary">lgt</name>
    <name evidence="8" type="ORF">UY92_C0011G0055</name>
</gene>
<evidence type="ECO:0000313" key="9">
    <source>
        <dbReference type="Proteomes" id="UP000033870"/>
    </source>
</evidence>
<reference evidence="8 9" key="1">
    <citation type="journal article" date="2015" name="Nature">
        <title>rRNA introns, odd ribosomes, and small enigmatic genomes across a large radiation of phyla.</title>
        <authorList>
            <person name="Brown C.T."/>
            <person name="Hug L.A."/>
            <person name="Thomas B.C."/>
            <person name="Sharon I."/>
            <person name="Castelle C.J."/>
            <person name="Singh A."/>
            <person name="Wilkins M.J."/>
            <person name="Williams K.H."/>
            <person name="Banfield J.F."/>
        </authorList>
    </citation>
    <scope>NUCLEOTIDE SEQUENCE [LARGE SCALE GENOMIC DNA]</scope>
</reference>
<feature type="transmembrane region" description="Helical" evidence="7">
    <location>
        <begin position="193"/>
        <end position="211"/>
    </location>
</feature>
<dbReference type="AlphaFoldDB" id="A0A0G1YEY7"/>
<name>A0A0G1YEY7_9BACT</name>
<keyword evidence="6 7" id="KW-0472">Membrane</keyword>